<dbReference type="EMBL" id="CAJVPW010022213">
    <property type="protein sequence ID" value="CAG8696575.1"/>
    <property type="molecule type" value="Genomic_DNA"/>
</dbReference>
<sequence>FGAMDNNTVLDTTNDTLPEKLINKLTCPDYWVRRYTHWGNISSWEIFYRKTHPNSSIIECYNALKEDIEILSSAVYGNNNKVRKLESLRLKVKQVSTLFTNRWDCRTGSTPGRKIETAAQSSSHQRIDHGIENKDNDQIQDNDFNESEHSCKQKRECPILECNIVVRHSILKNYCERLLNLQSHHIDEDSQRARHCLAMLRWSVVHLEIFVSAGWKNSQKMIKISTPRVALDLLVTVFKEHPNDKLRSVATILQLLRRQGKIYTSDYDMTATLHFLFSNHPRNHYDIDVLTASSAITAVISYTATPVRGPGSNPENHVKTELWPKILSTAFKMHKLKFLPVWELQHLVSGNAGHGLARSDFAAIVNNNNDVQFPFFLVEFERNGFEIHKDEIVIVSKAAHEFNRILSLMHYPSENEVNETNLHVGLVSDMKIRFGRLRPLYDKDKSMLFYLYDDDVLSFDFHENNTKSNVENVLRLVTYLRETVCADGMRIRMLLNRYPAHFDYNLKAALPILPNEAIRSHHLQNGVKYNVVLED</sequence>
<evidence type="ECO:0000313" key="2">
    <source>
        <dbReference type="Proteomes" id="UP000789366"/>
    </source>
</evidence>
<evidence type="ECO:0000313" key="1">
    <source>
        <dbReference type="EMBL" id="CAG8696575.1"/>
    </source>
</evidence>
<gene>
    <name evidence="1" type="ORF">SPELUC_LOCUS11050</name>
</gene>
<organism evidence="1 2">
    <name type="scientific">Cetraspora pellucida</name>
    <dbReference type="NCBI Taxonomy" id="1433469"/>
    <lineage>
        <taxon>Eukaryota</taxon>
        <taxon>Fungi</taxon>
        <taxon>Fungi incertae sedis</taxon>
        <taxon>Mucoromycota</taxon>
        <taxon>Glomeromycotina</taxon>
        <taxon>Glomeromycetes</taxon>
        <taxon>Diversisporales</taxon>
        <taxon>Gigasporaceae</taxon>
        <taxon>Cetraspora</taxon>
    </lineage>
</organism>
<comment type="caution">
    <text evidence="1">The sequence shown here is derived from an EMBL/GenBank/DDBJ whole genome shotgun (WGS) entry which is preliminary data.</text>
</comment>
<keyword evidence="2" id="KW-1185">Reference proteome</keyword>
<protein>
    <submittedName>
        <fullName evidence="1">6599_t:CDS:1</fullName>
    </submittedName>
</protein>
<proteinExistence type="predicted"/>
<reference evidence="1" key="1">
    <citation type="submission" date="2021-06" db="EMBL/GenBank/DDBJ databases">
        <authorList>
            <person name="Kallberg Y."/>
            <person name="Tangrot J."/>
            <person name="Rosling A."/>
        </authorList>
    </citation>
    <scope>NUCLEOTIDE SEQUENCE</scope>
    <source>
        <strain evidence="1">28 12/20/2015</strain>
    </source>
</reference>
<name>A0ACA9PD93_9GLOM</name>
<dbReference type="Proteomes" id="UP000789366">
    <property type="component" value="Unassembled WGS sequence"/>
</dbReference>
<feature type="non-terminal residue" evidence="1">
    <location>
        <position position="1"/>
    </location>
</feature>
<accession>A0ACA9PD93</accession>